<reference evidence="2 3" key="1">
    <citation type="submission" date="2019-04" db="EMBL/GenBank/DDBJ databases">
        <title>Pedobacter sp. RP-3-15 sp. nov., isolated from Arctic soil.</title>
        <authorList>
            <person name="Dahal R.H."/>
            <person name="Kim D.-U."/>
        </authorList>
    </citation>
    <scope>NUCLEOTIDE SEQUENCE [LARGE SCALE GENOMIC DNA]</scope>
    <source>
        <strain evidence="2 3">RP-3-15</strain>
    </source>
</reference>
<protein>
    <submittedName>
        <fullName evidence="2">Glycosyltransferase family 4 protein</fullName>
    </submittedName>
</protein>
<organism evidence="2 3">
    <name type="scientific">Pedobacter frigoris</name>
    <dbReference type="NCBI Taxonomy" id="2571272"/>
    <lineage>
        <taxon>Bacteria</taxon>
        <taxon>Pseudomonadati</taxon>
        <taxon>Bacteroidota</taxon>
        <taxon>Sphingobacteriia</taxon>
        <taxon>Sphingobacteriales</taxon>
        <taxon>Sphingobacteriaceae</taxon>
        <taxon>Pedobacter</taxon>
    </lineage>
</organism>
<dbReference type="Proteomes" id="UP000307244">
    <property type="component" value="Unassembled WGS sequence"/>
</dbReference>
<evidence type="ECO:0000313" key="3">
    <source>
        <dbReference type="Proteomes" id="UP000307244"/>
    </source>
</evidence>
<keyword evidence="2" id="KW-0808">Transferase</keyword>
<evidence type="ECO:0000259" key="1">
    <source>
        <dbReference type="Pfam" id="PF00534"/>
    </source>
</evidence>
<dbReference type="AlphaFoldDB" id="A0A4U1CK05"/>
<comment type="caution">
    <text evidence="2">The sequence shown here is derived from an EMBL/GenBank/DDBJ whole genome shotgun (WGS) entry which is preliminary data.</text>
</comment>
<dbReference type="Gene3D" id="3.40.50.2000">
    <property type="entry name" value="Glycogen Phosphorylase B"/>
    <property type="match status" value="1"/>
</dbReference>
<proteinExistence type="predicted"/>
<dbReference type="Pfam" id="PF00534">
    <property type="entry name" value="Glycos_transf_1"/>
    <property type="match status" value="1"/>
</dbReference>
<dbReference type="PANTHER" id="PTHR45947:SF3">
    <property type="entry name" value="SULFOQUINOVOSYL TRANSFERASE SQD2"/>
    <property type="match status" value="1"/>
</dbReference>
<dbReference type="InterPro" id="IPR050194">
    <property type="entry name" value="Glycosyltransferase_grp1"/>
</dbReference>
<feature type="domain" description="Glycosyl transferase family 1" evidence="1">
    <location>
        <begin position="195"/>
        <end position="361"/>
    </location>
</feature>
<dbReference type="CDD" id="cd03801">
    <property type="entry name" value="GT4_PimA-like"/>
    <property type="match status" value="1"/>
</dbReference>
<name>A0A4U1CK05_9SPHI</name>
<dbReference type="GO" id="GO:0016757">
    <property type="term" value="F:glycosyltransferase activity"/>
    <property type="evidence" value="ECO:0007669"/>
    <property type="project" value="InterPro"/>
</dbReference>
<dbReference type="OrthoDB" id="596635at2"/>
<dbReference type="InterPro" id="IPR001296">
    <property type="entry name" value="Glyco_trans_1"/>
</dbReference>
<gene>
    <name evidence="2" type="ORF">FA047_16090</name>
</gene>
<sequence length="385" mass="43871">MNRLKILILLDYYLPGFNGGGPLRSIKNLVDQLGDDFDFRIITSDRDLGSDLPYDEIQADTWINFEGVNVYYISPGNLSISGWSKIISNTEHDILYLNSFFQPRFTFLPLMARRLGKLPSKPTIVAPRGELLEGCLKIKSLKKTIYLFLAKSIGLYKNLNWQASSKFEVVSFKDVMGSVASRIQIATNLPPIPQEINIENPRISGTPLKVCFISRLTQEKNLEYALQVLKKVEVPVVFDIYGPKQDEEYWKMCEALILEQKEPVSVSYCGELEHKFINETFLKYDLFFFPSKGENFGHVIIEAMLMGTPVLLSDTTPWRSLREKGVGWDLSLDDPLSFVKAINDAYNATPEEYKVFRESVRQYAIEVSLDKEAIKASKLLFLDAS</sequence>
<dbReference type="RefSeq" id="WP_136837094.1">
    <property type="nucleotide sequence ID" value="NZ_SWBQ01000004.1"/>
</dbReference>
<dbReference type="EMBL" id="SWBQ01000004">
    <property type="protein sequence ID" value="TKC05276.1"/>
    <property type="molecule type" value="Genomic_DNA"/>
</dbReference>
<dbReference type="PANTHER" id="PTHR45947">
    <property type="entry name" value="SULFOQUINOVOSYL TRANSFERASE SQD2"/>
    <property type="match status" value="1"/>
</dbReference>
<accession>A0A4U1CK05</accession>
<keyword evidence="3" id="KW-1185">Reference proteome</keyword>
<evidence type="ECO:0000313" key="2">
    <source>
        <dbReference type="EMBL" id="TKC05276.1"/>
    </source>
</evidence>
<dbReference type="SUPFAM" id="SSF53756">
    <property type="entry name" value="UDP-Glycosyltransferase/glycogen phosphorylase"/>
    <property type="match status" value="1"/>
</dbReference>